<dbReference type="Pfam" id="PF00271">
    <property type="entry name" value="Helicase_C"/>
    <property type="match status" value="1"/>
</dbReference>
<dbReference type="InterPro" id="IPR017907">
    <property type="entry name" value="Znf_RING_CS"/>
</dbReference>
<evidence type="ECO:0000256" key="2">
    <source>
        <dbReference type="ARBA" id="ARBA00022723"/>
    </source>
</evidence>
<dbReference type="PROSITE" id="PS51194">
    <property type="entry name" value="HELICASE_CTER"/>
    <property type="match status" value="1"/>
</dbReference>
<dbReference type="EMBL" id="PKSL01000033">
    <property type="protein sequence ID" value="POW12159.1"/>
    <property type="molecule type" value="Genomic_DNA"/>
</dbReference>
<dbReference type="VEuPathDB" id="FungiDB:PSTT_04738"/>
<dbReference type="GO" id="GO:0005524">
    <property type="term" value="F:ATP binding"/>
    <property type="evidence" value="ECO:0007669"/>
    <property type="project" value="UniProtKB-KW"/>
</dbReference>
<dbReference type="Gene3D" id="3.40.50.300">
    <property type="entry name" value="P-loop containing nucleotide triphosphate hydrolases"/>
    <property type="match status" value="1"/>
</dbReference>
<evidence type="ECO:0000256" key="1">
    <source>
        <dbReference type="ARBA" id="ARBA00007025"/>
    </source>
</evidence>
<evidence type="ECO:0000256" key="8">
    <source>
        <dbReference type="ARBA" id="ARBA00022840"/>
    </source>
</evidence>
<evidence type="ECO:0000256" key="6">
    <source>
        <dbReference type="ARBA" id="ARBA00022806"/>
    </source>
</evidence>
<evidence type="ECO:0000259" key="12">
    <source>
        <dbReference type="PROSITE" id="PS51194"/>
    </source>
</evidence>
<feature type="domain" description="Helicase C-terminal" evidence="12">
    <location>
        <begin position="489"/>
        <end position="633"/>
    </location>
</feature>
<dbReference type="PANTHER" id="PTHR45626:SF12">
    <property type="entry name" value="DNA REPAIR PROTEIN RAD16"/>
    <property type="match status" value="1"/>
</dbReference>
<keyword evidence="3" id="KW-0547">Nucleotide-binding</keyword>
<dbReference type="AlphaFoldDB" id="A0A2S4VRS7"/>
<proteinExistence type="inferred from homology"/>
<sequence length="683" mass="77745">MVVDVDSSDDDSDVEAIFSKKNHDTKTHPQTQAGCCSLTGAQEELGMTGDRLEGMAVPPMAHQIIGIDWMVRQEKSNNLGGILADDMGLGKTIQMIATMVKNRSTDWRKKTTLILAPLSCLTQWKEEIDVRSTCNLTVLIYHSNTKVAECTEICRHDVVITTLDTLKGDWNEKQDMENPERPKGLYEIDWYRIVIDKAQAIRSRQTKRSRAVCSLKATFRWCLTGTPIFNTLWDIYPYLRFLRIRPYDDATTFKEHITSCEKTHQNLAGDRAQAVLATCMLRRQKNTQLDDKPLIVLPPRHKEDVMLNMSVDEREIYKMLKKRAQRKFNVFLKRGTVLKNLLNRAIKNLGQDWVHNTKKKFQAESDELVKAEQQICNDLLDDTSRITKCGHVFCESCLTTLLMQAQPMVEEKTNTDPSMIPHPCPNCCAPFRKINTYLQKAFLPPGDELDDDEDSPQSRLKIHHRMKNGVIDDHSDDENDTKPDSKVWLLEQIVQVKKSNPDDKFIVVSQWTGMLHICSGFLRKRGFCHVSYQGDMNTAERNEAVNKFKNKSEYGIMLMSLKSGGVGLNLTCANRVISLDLAWSPASESQAFDCAHRFGQMKPVYVKRVMLNNTVKQRINNLQIVKQVITDSALGEGSGKKLQRMTVSELANLFNLNTRVSHESLSIFSLFVALPLINTILSK</sequence>
<dbReference type="VEuPathDB" id="FungiDB:PSHT_04170"/>
<dbReference type="GO" id="GO:0006289">
    <property type="term" value="P:nucleotide-excision repair"/>
    <property type="evidence" value="ECO:0007669"/>
    <property type="project" value="TreeGrafter"/>
</dbReference>
<evidence type="ECO:0000256" key="4">
    <source>
        <dbReference type="ARBA" id="ARBA00022771"/>
    </source>
</evidence>
<keyword evidence="5" id="KW-0378">Hydrolase</keyword>
<dbReference type="SMART" id="SM00487">
    <property type="entry name" value="DEXDc"/>
    <property type="match status" value="1"/>
</dbReference>
<dbReference type="InterPro" id="IPR014001">
    <property type="entry name" value="Helicase_ATP-bd"/>
</dbReference>
<evidence type="ECO:0000256" key="5">
    <source>
        <dbReference type="ARBA" id="ARBA00022801"/>
    </source>
</evidence>
<dbReference type="InterPro" id="IPR050628">
    <property type="entry name" value="SNF2_RAD54_helicase_TF"/>
</dbReference>
<dbReference type="GO" id="GO:0004386">
    <property type="term" value="F:helicase activity"/>
    <property type="evidence" value="ECO:0007669"/>
    <property type="project" value="UniProtKB-KW"/>
</dbReference>
<comment type="similarity">
    <text evidence="1">Belongs to the SNF2/RAD54 helicase family.</text>
</comment>
<evidence type="ECO:0000313" key="13">
    <source>
        <dbReference type="EMBL" id="POW12159.1"/>
    </source>
</evidence>
<dbReference type="Gene3D" id="3.40.50.10810">
    <property type="entry name" value="Tandem AAA-ATPase domain"/>
    <property type="match status" value="1"/>
</dbReference>
<dbReference type="PROSITE" id="PS51192">
    <property type="entry name" value="HELICASE_ATP_BIND_1"/>
    <property type="match status" value="1"/>
</dbReference>
<dbReference type="CDD" id="cd18008">
    <property type="entry name" value="DEXDc_SHPRH-like"/>
    <property type="match status" value="1"/>
</dbReference>
<dbReference type="InterPro" id="IPR013083">
    <property type="entry name" value="Znf_RING/FYVE/PHD"/>
</dbReference>
<feature type="domain" description="RING-type" evidence="10">
    <location>
        <begin position="375"/>
        <end position="427"/>
    </location>
</feature>
<evidence type="ECO:0000256" key="7">
    <source>
        <dbReference type="ARBA" id="ARBA00022833"/>
    </source>
</evidence>
<dbReference type="PROSITE" id="PS50089">
    <property type="entry name" value="ZF_RING_2"/>
    <property type="match status" value="1"/>
</dbReference>
<dbReference type="Pfam" id="PF13923">
    <property type="entry name" value="zf-C3HC4_2"/>
    <property type="match status" value="1"/>
</dbReference>
<dbReference type="InterPro" id="IPR038718">
    <property type="entry name" value="SNF2-like_sf"/>
</dbReference>
<evidence type="ECO:0000256" key="3">
    <source>
        <dbReference type="ARBA" id="ARBA00022741"/>
    </source>
</evidence>
<dbReference type="InterPro" id="IPR027417">
    <property type="entry name" value="P-loop_NTPase"/>
</dbReference>
<dbReference type="GO" id="GO:0008094">
    <property type="term" value="F:ATP-dependent activity, acting on DNA"/>
    <property type="evidence" value="ECO:0007669"/>
    <property type="project" value="TreeGrafter"/>
</dbReference>
<dbReference type="InterPro" id="IPR000330">
    <property type="entry name" value="SNF2_N"/>
</dbReference>
<accession>A0A2S4VRS7</accession>
<evidence type="ECO:0000256" key="9">
    <source>
        <dbReference type="PROSITE-ProRule" id="PRU00175"/>
    </source>
</evidence>
<dbReference type="InterPro" id="IPR049730">
    <property type="entry name" value="SNF2/RAD54-like_C"/>
</dbReference>
<protein>
    <submittedName>
        <fullName evidence="13">Uncharacterized protein</fullName>
    </submittedName>
</protein>
<gene>
    <name evidence="13" type="ORF">PSTT_04738</name>
</gene>
<keyword evidence="2" id="KW-0479">Metal-binding</keyword>
<dbReference type="CDD" id="cd18793">
    <property type="entry name" value="SF2_C_SNF"/>
    <property type="match status" value="1"/>
</dbReference>
<keyword evidence="4 9" id="KW-0863">Zinc-finger</keyword>
<dbReference type="PANTHER" id="PTHR45626">
    <property type="entry name" value="TRANSCRIPTION TERMINATION FACTOR 2-RELATED"/>
    <property type="match status" value="1"/>
</dbReference>
<dbReference type="Pfam" id="PF00176">
    <property type="entry name" value="SNF2-rel_dom"/>
    <property type="match status" value="1"/>
</dbReference>
<name>A0A2S4VRS7_9BASI</name>
<dbReference type="InterPro" id="IPR001650">
    <property type="entry name" value="Helicase_C-like"/>
</dbReference>
<dbReference type="PROSITE" id="PS00518">
    <property type="entry name" value="ZF_RING_1"/>
    <property type="match status" value="1"/>
</dbReference>
<evidence type="ECO:0000259" key="10">
    <source>
        <dbReference type="PROSITE" id="PS50089"/>
    </source>
</evidence>
<dbReference type="SMART" id="SM00490">
    <property type="entry name" value="HELICc"/>
    <property type="match status" value="1"/>
</dbReference>
<organism evidence="13 14">
    <name type="scientific">Puccinia striiformis</name>
    <dbReference type="NCBI Taxonomy" id="27350"/>
    <lineage>
        <taxon>Eukaryota</taxon>
        <taxon>Fungi</taxon>
        <taxon>Dikarya</taxon>
        <taxon>Basidiomycota</taxon>
        <taxon>Pucciniomycotina</taxon>
        <taxon>Pucciniomycetes</taxon>
        <taxon>Pucciniales</taxon>
        <taxon>Pucciniaceae</taxon>
        <taxon>Puccinia</taxon>
    </lineage>
</organism>
<evidence type="ECO:0000313" key="14">
    <source>
        <dbReference type="Proteomes" id="UP000239156"/>
    </source>
</evidence>
<dbReference type="GO" id="GO:0005634">
    <property type="term" value="C:nucleus"/>
    <property type="evidence" value="ECO:0007669"/>
    <property type="project" value="TreeGrafter"/>
</dbReference>
<evidence type="ECO:0000259" key="11">
    <source>
        <dbReference type="PROSITE" id="PS51192"/>
    </source>
</evidence>
<dbReference type="Gene3D" id="3.30.40.10">
    <property type="entry name" value="Zinc/RING finger domain, C3HC4 (zinc finger)"/>
    <property type="match status" value="1"/>
</dbReference>
<keyword evidence="7" id="KW-0862">Zinc</keyword>
<dbReference type="InterPro" id="IPR001841">
    <property type="entry name" value="Znf_RING"/>
</dbReference>
<feature type="domain" description="Helicase ATP-binding" evidence="11">
    <location>
        <begin position="72"/>
        <end position="245"/>
    </location>
</feature>
<reference evidence="13" key="1">
    <citation type="submission" date="2017-12" db="EMBL/GenBank/DDBJ databases">
        <title>Gene loss provides genomic basis for host adaptation in cereal stripe rust fungi.</title>
        <authorList>
            <person name="Xia C."/>
        </authorList>
    </citation>
    <scope>NUCLEOTIDE SEQUENCE [LARGE SCALE GENOMIC DNA]</scope>
    <source>
        <strain evidence="13">93-210</strain>
    </source>
</reference>
<dbReference type="GO" id="GO:0008270">
    <property type="term" value="F:zinc ion binding"/>
    <property type="evidence" value="ECO:0007669"/>
    <property type="project" value="UniProtKB-KW"/>
</dbReference>
<keyword evidence="14" id="KW-1185">Reference proteome</keyword>
<comment type="caution">
    <text evidence="13">The sequence shown here is derived from an EMBL/GenBank/DDBJ whole genome shotgun (WGS) entry which is preliminary data.</text>
</comment>
<keyword evidence="8" id="KW-0067">ATP-binding</keyword>
<dbReference type="Proteomes" id="UP000239156">
    <property type="component" value="Unassembled WGS sequence"/>
</dbReference>
<keyword evidence="6" id="KW-0347">Helicase</keyword>
<dbReference type="SUPFAM" id="SSF52540">
    <property type="entry name" value="P-loop containing nucleoside triphosphate hydrolases"/>
    <property type="match status" value="2"/>
</dbReference>
<dbReference type="GO" id="GO:0016787">
    <property type="term" value="F:hydrolase activity"/>
    <property type="evidence" value="ECO:0007669"/>
    <property type="project" value="UniProtKB-KW"/>
</dbReference>